<dbReference type="Gene3D" id="3.60.15.10">
    <property type="entry name" value="Ribonuclease Z/Hydroxyacylglutathione hydrolase-like"/>
    <property type="match status" value="1"/>
</dbReference>
<organism evidence="2">
    <name type="scientific">hydrothermal vent metagenome</name>
    <dbReference type="NCBI Taxonomy" id="652676"/>
    <lineage>
        <taxon>unclassified sequences</taxon>
        <taxon>metagenomes</taxon>
        <taxon>ecological metagenomes</taxon>
    </lineage>
</organism>
<feature type="domain" description="Metallo-beta-lactamase" evidence="1">
    <location>
        <begin position="2"/>
        <end position="191"/>
    </location>
</feature>
<dbReference type="InterPro" id="IPR050855">
    <property type="entry name" value="NDM-1-like"/>
</dbReference>
<dbReference type="PANTHER" id="PTHR42951">
    <property type="entry name" value="METALLO-BETA-LACTAMASE DOMAIN-CONTAINING"/>
    <property type="match status" value="1"/>
</dbReference>
<keyword evidence="2" id="KW-0378">Hydrolase</keyword>
<accession>A0A3B0VR26</accession>
<evidence type="ECO:0000259" key="1">
    <source>
        <dbReference type="SMART" id="SM00849"/>
    </source>
</evidence>
<dbReference type="Pfam" id="PF00753">
    <property type="entry name" value="Lactamase_B"/>
    <property type="match status" value="1"/>
</dbReference>
<dbReference type="InterPro" id="IPR036866">
    <property type="entry name" value="RibonucZ/Hydroxyglut_hydro"/>
</dbReference>
<dbReference type="InterPro" id="IPR001279">
    <property type="entry name" value="Metallo-B-lactamas"/>
</dbReference>
<evidence type="ECO:0000313" key="2">
    <source>
        <dbReference type="EMBL" id="VAW40897.1"/>
    </source>
</evidence>
<gene>
    <name evidence="2" type="ORF">MNBD_CHLOROFLEXI01-1690</name>
</gene>
<protein>
    <submittedName>
        <fullName evidence="2">MBL-fold metallo-hydrolase superfamily</fullName>
    </submittedName>
</protein>
<sequence length="218" mass="24657">MGMVITAQQTILIDTGNSLRLARHIQATLAAMAAPPISQIIYTHHHWDHTFGACVYGAPVMAHRLSHDFLTQMRQQSVGETYLRTKVERNPKLILDWTAEDWQQFKIVLPETVYEEQQTLRFGEVTLSLGHVGGVHAADSTVIKVVEDGVMFLGDCYYPAPAYENPTDQMLDMTMLASLLDADYHTYIDGHNAPMQTRHVRRILRSQALLARLNETKL</sequence>
<dbReference type="SUPFAM" id="SSF56281">
    <property type="entry name" value="Metallo-hydrolase/oxidoreductase"/>
    <property type="match status" value="1"/>
</dbReference>
<dbReference type="PANTHER" id="PTHR42951:SF4">
    <property type="entry name" value="ACYL-COENZYME A THIOESTERASE MBLAC2"/>
    <property type="match status" value="1"/>
</dbReference>
<dbReference type="EMBL" id="UOEU01000815">
    <property type="protein sequence ID" value="VAW40897.1"/>
    <property type="molecule type" value="Genomic_DNA"/>
</dbReference>
<proteinExistence type="predicted"/>
<dbReference type="SMART" id="SM00849">
    <property type="entry name" value="Lactamase_B"/>
    <property type="match status" value="1"/>
</dbReference>
<name>A0A3B0VR26_9ZZZZ</name>
<reference evidence="2" key="1">
    <citation type="submission" date="2018-06" db="EMBL/GenBank/DDBJ databases">
        <authorList>
            <person name="Zhirakovskaya E."/>
        </authorList>
    </citation>
    <scope>NUCLEOTIDE SEQUENCE</scope>
</reference>
<dbReference type="GO" id="GO:0016787">
    <property type="term" value="F:hydrolase activity"/>
    <property type="evidence" value="ECO:0007669"/>
    <property type="project" value="UniProtKB-KW"/>
</dbReference>
<dbReference type="AlphaFoldDB" id="A0A3B0VR26"/>